<dbReference type="InterPro" id="IPR011333">
    <property type="entry name" value="SKP1/BTB/POZ_sf"/>
</dbReference>
<dbReference type="InterPro" id="IPR036047">
    <property type="entry name" value="F-box-like_dom_sf"/>
</dbReference>
<dbReference type="InterPro" id="IPR000210">
    <property type="entry name" value="BTB/POZ_dom"/>
</dbReference>
<dbReference type="HOGENOM" id="CLU_030831_2_0_1"/>
<dbReference type="SMART" id="SM00225">
    <property type="entry name" value="BTB"/>
    <property type="match status" value="1"/>
</dbReference>
<evidence type="ECO:0008006" key="5">
    <source>
        <dbReference type="Google" id="ProtNLM"/>
    </source>
</evidence>
<dbReference type="InterPro" id="IPR001810">
    <property type="entry name" value="F-box_dom"/>
</dbReference>
<dbReference type="Proteomes" id="UP000008281">
    <property type="component" value="Unassembled WGS sequence"/>
</dbReference>
<dbReference type="SUPFAM" id="SSF81383">
    <property type="entry name" value="F-box domain"/>
    <property type="match status" value="1"/>
</dbReference>
<sequence>MSVTPAMSIYESTFAQSDKTDAILVVEGKKMHVSKAVLSFHSDYFKTLFDREFKDKWMPEYSIENANFEDFAALLSLLYPCPIEPTEENAEKLLELADRFLIPSAKYSLELFMKMCKMDKMNKIRIADKYKFMDSPIDLSAFVLYNLRLWESAETSYKKYEKLCEAMGKSVLAFNDYKYWFQMYYKQKERDDLPIPDIRGCILSDVINGKYVSKSMNDLCDVFKNHKIDKEDHGYWYKRFKNGHLFSQVTFSNLPEDVVSEIAEKCDLTSYLQLRRVSHGFRSILDHSKPPLTLIVFECEENQISLNLNNEVPVIFTDLNNVDPPSHFPGHFYKFKDNDYAKVAFNYSEMLLKNPKLQLNHFVVAFSKKKHNKSNQMFRDLLSSLSHKIHVNDFAISFENDEDIITVLKCIKPGTLEDLTVGGYPEDEEELPSIHKLVEMKQWKQAKFLDIVQFLDTTIEHFFHFNEFYINIISLSIEDALNLLQALSNNSDFKICQVKVKKYDQEAVKNALRLDQNNLSELYPNLVIQFYISEFLIRNIDYSDSH</sequence>
<dbReference type="FunCoup" id="E3NKJ8">
    <property type="interactions" value="2010"/>
</dbReference>
<name>E3NKJ8_CAERE</name>
<dbReference type="PROSITE" id="PS50181">
    <property type="entry name" value="FBOX"/>
    <property type="match status" value="1"/>
</dbReference>
<evidence type="ECO:0000259" key="1">
    <source>
        <dbReference type="PROSITE" id="PS50097"/>
    </source>
</evidence>
<dbReference type="Pfam" id="PF00646">
    <property type="entry name" value="F-box"/>
    <property type="match status" value="1"/>
</dbReference>
<dbReference type="SMART" id="SM00256">
    <property type="entry name" value="FBOX"/>
    <property type="match status" value="1"/>
</dbReference>
<gene>
    <name evidence="3" type="ORF">CRE_09862</name>
</gene>
<dbReference type="PROSITE" id="PS50097">
    <property type="entry name" value="BTB"/>
    <property type="match status" value="1"/>
</dbReference>
<dbReference type="PANTHER" id="PTHR22744:SF14">
    <property type="entry name" value="BTB DOMAIN-CONTAINING PROTEIN-RELATED"/>
    <property type="match status" value="1"/>
</dbReference>
<dbReference type="InParanoid" id="E3NKJ8"/>
<dbReference type="InterPro" id="IPR041426">
    <property type="entry name" value="Mos1_HTH"/>
</dbReference>
<proteinExistence type="predicted"/>
<dbReference type="CDD" id="cd18186">
    <property type="entry name" value="BTB_POZ_ZBTB_KLHL-like"/>
    <property type="match status" value="1"/>
</dbReference>
<reference evidence="3" key="1">
    <citation type="submission" date="2007-07" db="EMBL/GenBank/DDBJ databases">
        <title>PCAP assembly of the Caenorhabditis remanei genome.</title>
        <authorList>
            <consortium name="The Caenorhabditis remanei Sequencing Consortium"/>
            <person name="Wilson R.K."/>
        </authorList>
    </citation>
    <scope>NUCLEOTIDE SEQUENCE [LARGE SCALE GENOMIC DNA]</scope>
    <source>
        <strain evidence="3">PB4641</strain>
    </source>
</reference>
<evidence type="ECO:0000313" key="4">
    <source>
        <dbReference type="Proteomes" id="UP000008281"/>
    </source>
</evidence>
<dbReference type="Gene3D" id="3.30.710.10">
    <property type="entry name" value="Potassium Channel Kv1.1, Chain A"/>
    <property type="match status" value="1"/>
</dbReference>
<feature type="domain" description="BTB" evidence="1">
    <location>
        <begin position="20"/>
        <end position="87"/>
    </location>
</feature>
<accession>E3NKJ8</accession>
<organism evidence="4">
    <name type="scientific">Caenorhabditis remanei</name>
    <name type="common">Caenorhabditis vulgaris</name>
    <dbReference type="NCBI Taxonomy" id="31234"/>
    <lineage>
        <taxon>Eukaryota</taxon>
        <taxon>Metazoa</taxon>
        <taxon>Ecdysozoa</taxon>
        <taxon>Nematoda</taxon>
        <taxon>Chromadorea</taxon>
        <taxon>Rhabditida</taxon>
        <taxon>Rhabditina</taxon>
        <taxon>Rhabditomorpha</taxon>
        <taxon>Rhabditoidea</taxon>
        <taxon>Rhabditidae</taxon>
        <taxon>Peloderinae</taxon>
        <taxon>Caenorhabditis</taxon>
    </lineage>
</organism>
<dbReference type="InterPro" id="IPR002900">
    <property type="entry name" value="DUF38/FTH_CAE_spp"/>
</dbReference>
<evidence type="ECO:0000259" key="2">
    <source>
        <dbReference type="PROSITE" id="PS50181"/>
    </source>
</evidence>
<keyword evidence="4" id="KW-1185">Reference proteome</keyword>
<dbReference type="OrthoDB" id="437903at2759"/>
<feature type="domain" description="F-box" evidence="2">
    <location>
        <begin position="248"/>
        <end position="294"/>
    </location>
</feature>
<dbReference type="Pfam" id="PF17906">
    <property type="entry name" value="HTH_48"/>
    <property type="match status" value="1"/>
</dbReference>
<protein>
    <recommendedName>
        <fullName evidence="5">F-box domain-containing protein</fullName>
    </recommendedName>
</protein>
<dbReference type="PANTHER" id="PTHR22744">
    <property type="entry name" value="HELIX LOOP HELIX PROTEIN 21-RELATED"/>
    <property type="match status" value="1"/>
</dbReference>
<dbReference type="EMBL" id="DS268809">
    <property type="protein sequence ID" value="EFP13606.1"/>
    <property type="molecule type" value="Genomic_DNA"/>
</dbReference>
<dbReference type="Pfam" id="PF01827">
    <property type="entry name" value="FTH"/>
    <property type="match status" value="1"/>
</dbReference>
<evidence type="ECO:0000313" key="3">
    <source>
        <dbReference type="EMBL" id="EFP13606.1"/>
    </source>
</evidence>
<dbReference type="AlphaFoldDB" id="E3NKJ8"/>
<dbReference type="SUPFAM" id="SSF54695">
    <property type="entry name" value="POZ domain"/>
    <property type="match status" value="1"/>
</dbReference>
<dbReference type="Pfam" id="PF00651">
    <property type="entry name" value="BTB"/>
    <property type="match status" value="1"/>
</dbReference>